<organism evidence="3 4">
    <name type="scientific">Sphaerotilus sulfidivorans</name>
    <dbReference type="NCBI Taxonomy" id="639200"/>
    <lineage>
        <taxon>Bacteria</taxon>
        <taxon>Pseudomonadati</taxon>
        <taxon>Pseudomonadota</taxon>
        <taxon>Betaproteobacteria</taxon>
        <taxon>Burkholderiales</taxon>
        <taxon>Sphaerotilaceae</taxon>
        <taxon>Sphaerotilus</taxon>
    </lineage>
</organism>
<name>A0A5C1Q9G9_9BURK</name>
<sequence>MTRSFLRMICRMLIGVVLFAQLAVAAYACPGLSAAGARSMDPGTAATVQAGMDCDDMAGSMDPSSANLCAEHCRQGQQSDQAATLALPAILLTSLYTLPLAPEPPSPTPRQMAEGASALAAASPPHAILHCCFRT</sequence>
<evidence type="ECO:0008006" key="6">
    <source>
        <dbReference type="Google" id="ProtNLM"/>
    </source>
</evidence>
<dbReference type="EMBL" id="CP035709">
    <property type="protein sequence ID" value="QEN02832.1"/>
    <property type="molecule type" value="Genomic_DNA"/>
</dbReference>
<protein>
    <recommendedName>
        <fullName evidence="6">Copper resistance protein</fullName>
    </recommendedName>
</protein>
<gene>
    <name evidence="2" type="ORF">ABIC99_003757</name>
    <name evidence="3" type="ORF">EWH46_18355</name>
</gene>
<evidence type="ECO:0000313" key="2">
    <source>
        <dbReference type="EMBL" id="MET3605922.1"/>
    </source>
</evidence>
<dbReference type="EMBL" id="JBEPLS010000027">
    <property type="protein sequence ID" value="MET3605922.1"/>
    <property type="molecule type" value="Genomic_DNA"/>
</dbReference>
<feature type="signal peptide" evidence="1">
    <location>
        <begin position="1"/>
        <end position="28"/>
    </location>
</feature>
<dbReference type="OrthoDB" id="8592785at2"/>
<evidence type="ECO:0000313" key="4">
    <source>
        <dbReference type="Proteomes" id="UP000323522"/>
    </source>
</evidence>
<evidence type="ECO:0000313" key="3">
    <source>
        <dbReference type="EMBL" id="QEN02832.1"/>
    </source>
</evidence>
<geneLocation type="plasmid" evidence="3">
    <name>pSna507_unt12</name>
</geneLocation>
<evidence type="ECO:0000256" key="1">
    <source>
        <dbReference type="SAM" id="SignalP"/>
    </source>
</evidence>
<feature type="chain" id="PRO_5044618888" description="Copper resistance protein" evidence="1">
    <location>
        <begin position="29"/>
        <end position="135"/>
    </location>
</feature>
<dbReference type="KEGG" id="snn:EWH46_18355"/>
<dbReference type="PROSITE" id="PS51257">
    <property type="entry name" value="PROKAR_LIPOPROTEIN"/>
    <property type="match status" value="1"/>
</dbReference>
<proteinExistence type="predicted"/>
<keyword evidence="1" id="KW-0732">Signal</keyword>
<dbReference type="Proteomes" id="UP000323522">
    <property type="component" value="Plasmid pSna507_unt12"/>
</dbReference>
<keyword evidence="3" id="KW-0614">Plasmid</keyword>
<dbReference type="AlphaFoldDB" id="A0A5C1Q9G9"/>
<reference evidence="3 4" key="1">
    <citation type="submission" date="2019-02" db="EMBL/GenBank/DDBJ databases">
        <title>Complete Genome Sequence and Methylome Analysis of Sphaerotilus natans subsp. sulfidivorans D-507.</title>
        <authorList>
            <person name="Fomenkov A."/>
            <person name="Gridneva E."/>
            <person name="Smolyakov D."/>
            <person name="Dubinina G."/>
            <person name="Vincze T."/>
            <person name="Grabovich M."/>
            <person name="Roberts R.J."/>
        </authorList>
    </citation>
    <scope>NUCLEOTIDE SEQUENCE [LARGE SCALE GENOMIC DNA]</scope>
    <source>
        <strain evidence="3 4">D-507</strain>
        <plasmid evidence="4">psna507_unt12</plasmid>
        <plasmid evidence="3">pSna507_unt12</plasmid>
    </source>
</reference>
<accession>A0A5C1Q9G9</accession>
<reference evidence="2 5" key="2">
    <citation type="submission" date="2024-06" db="EMBL/GenBank/DDBJ databases">
        <title>Genomic Encyclopedia of Type Strains, Phase IV (KMG-IV): sequencing the most valuable type-strain genomes for metagenomic binning, comparative biology and taxonomic classification.</title>
        <authorList>
            <person name="Goeker M."/>
        </authorList>
    </citation>
    <scope>NUCLEOTIDE SEQUENCE [LARGE SCALE GENOMIC DNA]</scope>
    <source>
        <strain evidence="2 5">D-501</strain>
    </source>
</reference>
<keyword evidence="5" id="KW-1185">Reference proteome</keyword>
<dbReference type="RefSeq" id="WP_149505454.1">
    <property type="nucleotide sequence ID" value="NZ_CP035709.1"/>
</dbReference>
<geneLocation type="plasmid" evidence="4">
    <name>psna507_unt12</name>
</geneLocation>
<evidence type="ECO:0000313" key="5">
    <source>
        <dbReference type="Proteomes" id="UP001549111"/>
    </source>
</evidence>
<dbReference type="Proteomes" id="UP001549111">
    <property type="component" value="Unassembled WGS sequence"/>
</dbReference>